<sequence>MHADTAIKARDVKAFIGVFAPLAIGERSRAVSPMVWFIVTPARAGARRRHAPRTNALLPANTMTSPDTPQSPLYEKLLGETAKINWTELERFFARGMLLRVARDLDLVSVAEAIANDDTTQVTQWLSAGLVERVQAETAADFAARDPELWAVVVSPWVCVQERG</sequence>
<dbReference type="EMBL" id="CP012746">
    <property type="protein sequence ID" value="ALL65873.1"/>
    <property type="molecule type" value="Genomic_DNA"/>
</dbReference>
<dbReference type="KEGG" id="bcai:K788_00028360"/>
<organism evidence="1 2">
    <name type="scientific">Paraburkholderia caribensis MBA4</name>
    <dbReference type="NCBI Taxonomy" id="1323664"/>
    <lineage>
        <taxon>Bacteria</taxon>
        <taxon>Pseudomonadati</taxon>
        <taxon>Pseudomonadota</taxon>
        <taxon>Betaproteobacteria</taxon>
        <taxon>Burkholderiales</taxon>
        <taxon>Burkholderiaceae</taxon>
        <taxon>Paraburkholderia</taxon>
    </lineage>
</organism>
<protein>
    <submittedName>
        <fullName evidence="1">Putative conserved small protein</fullName>
    </submittedName>
</protein>
<dbReference type="AlphaFoldDB" id="A0A0P0RBQ1"/>
<dbReference type="Proteomes" id="UP000019146">
    <property type="component" value="Chromosome 1"/>
</dbReference>
<proteinExistence type="predicted"/>
<gene>
    <name evidence="1" type="ORF">K788_00028360</name>
</gene>
<accession>A0A0P0RBQ1</accession>
<reference evidence="1 2" key="1">
    <citation type="journal article" date="2014" name="Genome Announc.">
        <title>Draft Genome Sequence of the Haloacid-Degrading Burkholderia caribensis Strain MBA4.</title>
        <authorList>
            <person name="Pan Y."/>
            <person name="Kong K.F."/>
            <person name="Tsang J.S."/>
        </authorList>
    </citation>
    <scope>NUCLEOTIDE SEQUENCE [LARGE SCALE GENOMIC DNA]</scope>
    <source>
        <strain evidence="1 2">MBA4</strain>
    </source>
</reference>
<evidence type="ECO:0000313" key="2">
    <source>
        <dbReference type="Proteomes" id="UP000019146"/>
    </source>
</evidence>
<dbReference type="Pfam" id="PF10052">
    <property type="entry name" value="DUF2288"/>
    <property type="match status" value="1"/>
</dbReference>
<dbReference type="InterPro" id="IPR018741">
    <property type="entry name" value="DUF2288"/>
</dbReference>
<name>A0A0P0RBQ1_9BURK</name>
<evidence type="ECO:0000313" key="1">
    <source>
        <dbReference type="EMBL" id="ALL65873.1"/>
    </source>
</evidence>